<dbReference type="GO" id="GO:0005524">
    <property type="term" value="F:ATP binding"/>
    <property type="evidence" value="ECO:0007669"/>
    <property type="project" value="UniProtKB-KW"/>
</dbReference>
<evidence type="ECO:0000313" key="6">
    <source>
        <dbReference type="Proteomes" id="UP000646827"/>
    </source>
</evidence>
<evidence type="ECO:0000259" key="2">
    <source>
        <dbReference type="Pfam" id="PF05970"/>
    </source>
</evidence>
<protein>
    <recommendedName>
        <fullName evidence="1">ATP-dependent DNA helicase</fullName>
        <ecNumber evidence="1">5.6.2.3</ecNumber>
    </recommendedName>
</protein>
<accession>A0A8H7RNK6</accession>
<dbReference type="InterPro" id="IPR010285">
    <property type="entry name" value="DNA_helicase_pif1-like_DEAD"/>
</dbReference>
<dbReference type="GO" id="GO:0006310">
    <property type="term" value="P:DNA recombination"/>
    <property type="evidence" value="ECO:0007669"/>
    <property type="project" value="UniProtKB-KW"/>
</dbReference>
<reference evidence="5 6" key="1">
    <citation type="submission" date="2020-12" db="EMBL/GenBank/DDBJ databases">
        <title>Metabolic potential, ecology and presence of endohyphal bacteria is reflected in genomic diversity of Mucoromycotina.</title>
        <authorList>
            <person name="Muszewska A."/>
            <person name="Okrasinska A."/>
            <person name="Steczkiewicz K."/>
            <person name="Drgas O."/>
            <person name="Orlowska M."/>
            <person name="Perlinska-Lenart U."/>
            <person name="Aleksandrzak-Piekarczyk T."/>
            <person name="Szatraj K."/>
            <person name="Zielenkiewicz U."/>
            <person name="Pilsyk S."/>
            <person name="Malc E."/>
            <person name="Mieczkowski P."/>
            <person name="Kruszewska J.S."/>
            <person name="Biernat P."/>
            <person name="Pawlowska J."/>
        </authorList>
    </citation>
    <scope>NUCLEOTIDE SEQUENCE [LARGE SCALE GENOMIC DNA]</scope>
    <source>
        <strain evidence="5 6">CBS 142.35</strain>
    </source>
</reference>
<dbReference type="Proteomes" id="UP000646827">
    <property type="component" value="Unassembled WGS sequence"/>
</dbReference>
<dbReference type="GO" id="GO:0043139">
    <property type="term" value="F:5'-3' DNA helicase activity"/>
    <property type="evidence" value="ECO:0007669"/>
    <property type="project" value="UniProtKB-EC"/>
</dbReference>
<dbReference type="InterPro" id="IPR025476">
    <property type="entry name" value="Helitron_helicase-like"/>
</dbReference>
<dbReference type="CDD" id="cd18809">
    <property type="entry name" value="SF1_C_RecD"/>
    <property type="match status" value="1"/>
</dbReference>
<keyword evidence="1" id="KW-0067">ATP-binding</keyword>
<comment type="cofactor">
    <cofactor evidence="1">
        <name>Mg(2+)</name>
        <dbReference type="ChEBI" id="CHEBI:18420"/>
    </cofactor>
</comment>
<dbReference type="PANTHER" id="PTHR10492">
    <property type="match status" value="1"/>
</dbReference>
<feature type="domain" description="DNA helicase Pif1-like DEAD-box helicase" evidence="2">
    <location>
        <begin position="1031"/>
        <end position="1229"/>
    </location>
</feature>
<feature type="domain" description="Helitron helicase-like" evidence="3">
    <location>
        <begin position="345"/>
        <end position="552"/>
    </location>
</feature>
<dbReference type="GO" id="GO:0006281">
    <property type="term" value="P:DNA repair"/>
    <property type="evidence" value="ECO:0007669"/>
    <property type="project" value="UniProtKB-KW"/>
</dbReference>
<keyword evidence="6" id="KW-1185">Reference proteome</keyword>
<evidence type="ECO:0000313" key="5">
    <source>
        <dbReference type="EMBL" id="KAG2213750.1"/>
    </source>
</evidence>
<dbReference type="InterPro" id="IPR049163">
    <property type="entry name" value="Pif1-like_2B_dom"/>
</dbReference>
<dbReference type="OrthoDB" id="1075553at2759"/>
<feature type="domain" description="DNA helicase Pif1-like 2B" evidence="4">
    <location>
        <begin position="1328"/>
        <end position="1370"/>
    </location>
</feature>
<dbReference type="Gene3D" id="3.40.50.300">
    <property type="entry name" value="P-loop containing nucleotide triphosphate hydrolases"/>
    <property type="match status" value="1"/>
</dbReference>
<proteinExistence type="inferred from homology"/>
<keyword evidence="1" id="KW-0547">Nucleotide-binding</keyword>
<dbReference type="Pfam" id="PF05970">
    <property type="entry name" value="PIF1"/>
    <property type="match status" value="1"/>
</dbReference>
<name>A0A8H7RNK6_9FUNG</name>
<gene>
    <name evidence="5" type="ORF">INT45_001288</name>
</gene>
<dbReference type="GO" id="GO:0000723">
    <property type="term" value="P:telomere maintenance"/>
    <property type="evidence" value="ECO:0007669"/>
    <property type="project" value="InterPro"/>
</dbReference>
<keyword evidence="1" id="KW-0347">Helicase</keyword>
<dbReference type="SUPFAM" id="SSF52540">
    <property type="entry name" value="P-loop containing nucleoside triphosphate hydrolases"/>
    <property type="match status" value="2"/>
</dbReference>
<dbReference type="InterPro" id="IPR027417">
    <property type="entry name" value="P-loop_NTPase"/>
</dbReference>
<comment type="similarity">
    <text evidence="1">Belongs to the helicase family.</text>
</comment>
<dbReference type="PANTHER" id="PTHR10492:SF57">
    <property type="entry name" value="ATP-DEPENDENT DNA HELICASE"/>
    <property type="match status" value="1"/>
</dbReference>
<dbReference type="Pfam" id="PF14214">
    <property type="entry name" value="Helitron_like_N"/>
    <property type="match status" value="1"/>
</dbReference>
<keyword evidence="1" id="KW-0378">Hydrolase</keyword>
<dbReference type="EC" id="5.6.2.3" evidence="1"/>
<comment type="catalytic activity">
    <reaction evidence="1">
        <text>ATP + H2O = ADP + phosphate + H(+)</text>
        <dbReference type="Rhea" id="RHEA:13065"/>
        <dbReference type="ChEBI" id="CHEBI:15377"/>
        <dbReference type="ChEBI" id="CHEBI:15378"/>
        <dbReference type="ChEBI" id="CHEBI:30616"/>
        <dbReference type="ChEBI" id="CHEBI:43474"/>
        <dbReference type="ChEBI" id="CHEBI:456216"/>
        <dbReference type="EC" id="5.6.2.3"/>
    </reaction>
</comment>
<keyword evidence="1" id="KW-0233">DNA recombination</keyword>
<keyword evidence="1" id="KW-0227">DNA damage</keyword>
<dbReference type="GO" id="GO:0016787">
    <property type="term" value="F:hydrolase activity"/>
    <property type="evidence" value="ECO:0007669"/>
    <property type="project" value="UniProtKB-KW"/>
</dbReference>
<evidence type="ECO:0000256" key="1">
    <source>
        <dbReference type="RuleBase" id="RU363044"/>
    </source>
</evidence>
<organism evidence="5 6">
    <name type="scientific">Circinella minor</name>
    <dbReference type="NCBI Taxonomy" id="1195481"/>
    <lineage>
        <taxon>Eukaryota</taxon>
        <taxon>Fungi</taxon>
        <taxon>Fungi incertae sedis</taxon>
        <taxon>Mucoromycota</taxon>
        <taxon>Mucoromycotina</taxon>
        <taxon>Mucoromycetes</taxon>
        <taxon>Mucorales</taxon>
        <taxon>Lichtheimiaceae</taxon>
        <taxon>Circinella</taxon>
    </lineage>
</organism>
<sequence>MSEIQNTNPSVNATTDAVVRADGNFVGRVDLGTFCGRGAGRPARRPQIPIGYQSQFEEMSTAGRDVVSDPTSEHLHRHVLPAMSAQCTACGSRVWPWEKRRRNADSTYVYSICCGYGVVDLPPVLRPSEPLYALLTRTNQESSRFRDQIRLYNGVFAFASLGVDHIDENYTNSRGGAYCFRIQGSVYHQIAPLESQAGRPPCFAQIYIYDSEEQLAIRQSVFPNARLIDTVLLNIQEMLEQHNPHVQTFQTAANRLCKTPNINLNIHNPGEEATHCDVVLFRHGRRMERINETSSLYDPLHYVLMFPNGETGWSKGIPLRGQQSLVREPDQQRHGRQHIVSVRQFYAHRIQERNQALLHLYVWLWHQYVVDMYAKIEHRHMHYYRSNQRKLRVERYSGMADTLQQDVRENNDELARTLGRRVISSFFSHWQPPYKKSENISVDCEAYFNFFHKKRYMQQLYQDAMAIVRHYRKPDLFITIIYNPEWPEIREALASNGQQAGDRPDLVTRVFSEKGKAIMTDLKDNNVLGKVLAWVMVIEFQKHGLPHAHIVLILDENSKIRIAEDVDNIVSAEIPDSQRYPQAYATVTRNMIHTPCGVRLNNQAARCMTNGACSKKYRKPFANETRFDENGNITYRRRNMPDRTIDTTINRANYQIGNQWVVPYNLYLTTKYNSHINVEICASNKAVKYLYKYIYKGSDRAHVTIGTTQNATTQINNTAQNARDKDNIESQDEIESFLNVRYVSAAESCWRIFQKDMQDHFPSVKRLDIHLPLEEPIYFDADANVKDLQRSARNRRSTLTDWFALNQCDHEARQYLYSDIHSEYVYNRQRGWYCRSRSHNRGVAPISRMYFVQPRDLEKYSLRLLLLHVPGAISFEDLRTYQDVEYPDFKASAVEITTSASRLHDLFGVILAFCNILSLRHLWDTYRDDIAADFLENRRRQLQLESGQQHVELLEEDIAAAHLRALEELASLLPQYRRSLAEFTDMPQLPLQEQGTRQHTYDRLLEEETRHNRVQLGNNPRCINPCTREWSIFFLDGPGGTGKTFVYNALLANVRSNGGISIPVASSGIAATLLRGGRTSDSRFGLPLDLNADTICNIRINSAQAQILSEPKLIIWDEAPMCHKFAFEAVDRLLRKIMSINDQQLLHVPFGGKPVVIGVDFRQTLPIVTKGTKADFLNASLTNSYLFQNNIVHQLRLIQNMRVQQSSDPAVATQLQQFAEYLLRIGEAREPGITIPDSDAVTIDLPHESCITSSSLTSVVRAAYPNLEENYNNRDYMTDCAILAPYNDDVNELNNAAHSIFPGESYEYLSSDTIADSEAFAATHPPKYLNMISLSNYPPHQLSLKLHQPIMLLRNINPQKGLCNGTRLICRNFLPHVIEAEISQGDFAGEIVYIPRITLYFKDNDLPFKLCRCQFPIVPAFAMTINKSQGQTLNRTILCLYKPVFAHGQLYVALS</sequence>
<keyword evidence="1" id="KW-0234">DNA repair</keyword>
<dbReference type="Pfam" id="PF21530">
    <property type="entry name" value="Pif1_2B_dom"/>
    <property type="match status" value="1"/>
</dbReference>
<dbReference type="EMBL" id="JAEPRB010000657">
    <property type="protein sequence ID" value="KAG2213750.1"/>
    <property type="molecule type" value="Genomic_DNA"/>
</dbReference>
<evidence type="ECO:0000259" key="3">
    <source>
        <dbReference type="Pfam" id="PF14214"/>
    </source>
</evidence>
<evidence type="ECO:0000259" key="4">
    <source>
        <dbReference type="Pfam" id="PF21530"/>
    </source>
</evidence>
<comment type="caution">
    <text evidence="5">The sequence shown here is derived from an EMBL/GenBank/DDBJ whole genome shotgun (WGS) entry which is preliminary data.</text>
</comment>